<dbReference type="PANTHER" id="PTHR10543:SF89">
    <property type="entry name" value="CAROTENOID 9,10(9',10')-CLEAVAGE DIOXYGENASE 1"/>
    <property type="match status" value="1"/>
</dbReference>
<dbReference type="EC" id="1.13.11.75" evidence="6"/>
<evidence type="ECO:0000256" key="4">
    <source>
        <dbReference type="ARBA" id="ARBA00023004"/>
    </source>
</evidence>
<dbReference type="InterPro" id="IPR011048">
    <property type="entry name" value="Haem_d1_sf"/>
</dbReference>
<organism evidence="6 7">
    <name type="scientific">Acaryochloris thomasi RCC1774</name>
    <dbReference type="NCBI Taxonomy" id="1764569"/>
    <lineage>
        <taxon>Bacteria</taxon>
        <taxon>Bacillati</taxon>
        <taxon>Cyanobacteriota</taxon>
        <taxon>Cyanophyceae</taxon>
        <taxon>Acaryochloridales</taxon>
        <taxon>Acaryochloridaceae</taxon>
        <taxon>Acaryochloris</taxon>
        <taxon>Acaryochloris thomasi</taxon>
    </lineage>
</organism>
<name>A0A2W1JRU8_9CYAN</name>
<dbReference type="OrthoDB" id="6636843at2"/>
<dbReference type="PANTHER" id="PTHR10543">
    <property type="entry name" value="BETA-CAROTENE DIOXYGENASE"/>
    <property type="match status" value="1"/>
</dbReference>
<dbReference type="InterPro" id="IPR004294">
    <property type="entry name" value="Carotenoid_Oase"/>
</dbReference>
<reference evidence="6 7" key="1">
    <citation type="journal article" date="2018" name="Sci. Rep.">
        <title>A novel species of the marine cyanobacterium Acaryochloris with a unique pigment content and lifestyle.</title>
        <authorList>
            <person name="Partensky F."/>
            <person name="Six C."/>
            <person name="Ratin M."/>
            <person name="Garczarek L."/>
            <person name="Vaulot D."/>
            <person name="Probert I."/>
            <person name="Calteau A."/>
            <person name="Gourvil P."/>
            <person name="Marie D."/>
            <person name="Grebert T."/>
            <person name="Bouchier C."/>
            <person name="Le Panse S."/>
            <person name="Gachenot M."/>
            <person name="Rodriguez F."/>
            <person name="Garrido J.L."/>
        </authorList>
    </citation>
    <scope>NUCLEOTIDE SEQUENCE [LARGE SCALE GENOMIC DNA]</scope>
    <source>
        <strain evidence="6 7">RCC1774</strain>
    </source>
</reference>
<feature type="binding site" evidence="5">
    <location>
        <position position="478"/>
    </location>
    <ligand>
        <name>Fe cation</name>
        <dbReference type="ChEBI" id="CHEBI:24875"/>
        <note>catalytic</note>
    </ligand>
</feature>
<comment type="caution">
    <text evidence="6">The sequence shown here is derived from an EMBL/GenBank/DDBJ whole genome shotgun (WGS) entry which is preliminary data.</text>
</comment>
<dbReference type="SUPFAM" id="SSF51004">
    <property type="entry name" value="C-terminal (heme d1) domain of cytochrome cd1-nitrite reductase"/>
    <property type="match status" value="1"/>
</dbReference>
<evidence type="ECO:0000256" key="5">
    <source>
        <dbReference type="PIRSR" id="PIRSR604294-1"/>
    </source>
</evidence>
<dbReference type="EMBL" id="PQWO01000005">
    <property type="protein sequence ID" value="PZD73442.1"/>
    <property type="molecule type" value="Genomic_DNA"/>
</dbReference>
<evidence type="ECO:0000256" key="2">
    <source>
        <dbReference type="ARBA" id="ARBA00022723"/>
    </source>
</evidence>
<dbReference type="RefSeq" id="WP_110985949.1">
    <property type="nucleotide sequence ID" value="NZ_CAWNWM010000005.1"/>
</dbReference>
<dbReference type="AlphaFoldDB" id="A0A2W1JRU8"/>
<dbReference type="GO" id="GO:0016121">
    <property type="term" value="P:carotene catabolic process"/>
    <property type="evidence" value="ECO:0007669"/>
    <property type="project" value="TreeGrafter"/>
</dbReference>
<proteinExistence type="inferred from homology"/>
<keyword evidence="2 5" id="KW-0479">Metal-binding</keyword>
<dbReference type="GO" id="GO:0102162">
    <property type="term" value="F:all-trans-8'-apo-beta-carotenal 15,15'-oxygenase activity"/>
    <property type="evidence" value="ECO:0007669"/>
    <property type="project" value="UniProtKB-EC"/>
</dbReference>
<dbReference type="Pfam" id="PF03055">
    <property type="entry name" value="RPE65"/>
    <property type="match status" value="1"/>
</dbReference>
<feature type="binding site" evidence="5">
    <location>
        <position position="298"/>
    </location>
    <ligand>
        <name>Fe cation</name>
        <dbReference type="ChEBI" id="CHEBI:24875"/>
        <note>catalytic</note>
    </ligand>
</feature>
<evidence type="ECO:0000313" key="7">
    <source>
        <dbReference type="Proteomes" id="UP000248857"/>
    </source>
</evidence>
<evidence type="ECO:0000256" key="3">
    <source>
        <dbReference type="ARBA" id="ARBA00023002"/>
    </source>
</evidence>
<keyword evidence="4 5" id="KW-0408">Iron</keyword>
<feature type="binding site" evidence="5">
    <location>
        <position position="180"/>
    </location>
    <ligand>
        <name>Fe cation</name>
        <dbReference type="ChEBI" id="CHEBI:24875"/>
        <note>catalytic</note>
    </ligand>
</feature>
<gene>
    <name evidence="6" type="ORF">C1752_01981</name>
</gene>
<sequence length="491" mass="54734">MTTSASSTLDRSYSLQNWQGGHQSLKEEYSYWIDEIDGQIPADLQGTLFRNGPGMLDVNGELLHHPFDGDGMICAITFDQGRAHFRNRFVRTEGYVAEQAAGKILYRGVFGTQKPGGWMANAFDLNFKNIANTNVIYWGGKLLALWEADQPYRLDPATLETIGLDDLSGLLKPKTPFSAHPRIVPGTDGSRLVNFSVQSGPITSITVYEFDEAGKCVAERKHTIPGFAFIHDFAVTEHYYIFFQNPVTLNPFPFLVGLKGAGECLEFQPSQPTKIWLIPRDAQQPVQKLTTDACFVFHHANSFDQDGKVIVDSVCYDTFPSLDAGQEFREIDFDTVPSGQLWRFTIDPEAQTVQRECITQHSCEFPTLNPAKASHPYQYLFIGATHTSTRNAPLQSILKLDLKSGDQEQWSAAPEGFVGEPIFVPKAEADREDAGWILSLIYNAANHRSQLLILDGENISQGPVARLHLTHHVPYGLHGTFTPHVFSPVDL</sequence>
<comment type="cofactor">
    <cofactor evidence="5">
        <name>Fe(2+)</name>
        <dbReference type="ChEBI" id="CHEBI:29033"/>
    </cofactor>
    <text evidence="5">Binds 1 Fe(2+) ion per subunit.</text>
</comment>
<dbReference type="Proteomes" id="UP000248857">
    <property type="component" value="Unassembled WGS sequence"/>
</dbReference>
<accession>A0A2W1JRU8</accession>
<evidence type="ECO:0000313" key="6">
    <source>
        <dbReference type="EMBL" id="PZD73442.1"/>
    </source>
</evidence>
<comment type="similarity">
    <text evidence="1">Belongs to the carotenoid oxygenase family.</text>
</comment>
<keyword evidence="3 6" id="KW-0560">Oxidoreductase</keyword>
<dbReference type="GO" id="GO:0010436">
    <property type="term" value="F:carotenoid dioxygenase activity"/>
    <property type="evidence" value="ECO:0007669"/>
    <property type="project" value="TreeGrafter"/>
</dbReference>
<dbReference type="GO" id="GO:0046872">
    <property type="term" value="F:metal ion binding"/>
    <property type="evidence" value="ECO:0007669"/>
    <property type="project" value="UniProtKB-KW"/>
</dbReference>
<keyword evidence="7" id="KW-1185">Reference proteome</keyword>
<feature type="binding site" evidence="5">
    <location>
        <position position="231"/>
    </location>
    <ligand>
        <name>Fe cation</name>
        <dbReference type="ChEBI" id="CHEBI:24875"/>
        <note>catalytic</note>
    </ligand>
</feature>
<evidence type="ECO:0000256" key="1">
    <source>
        <dbReference type="ARBA" id="ARBA00006787"/>
    </source>
</evidence>
<protein>
    <submittedName>
        <fullName evidence="6">Apocarotenoid-15,15'-oxygenase</fullName>
        <ecNumber evidence="6">1.13.11.75</ecNumber>
    </submittedName>
</protein>